<evidence type="ECO:0000313" key="2">
    <source>
        <dbReference type="EMBL" id="CBY02358.1"/>
    </source>
</evidence>
<sequence length="75" mass="8456">MPKPTRIAIRIAVLMLVVLLARTIYHRCFPSSTLTEHESSLSSANPDEMDVVRSQVPSPQEIVRTLSLHIERIGF</sequence>
<dbReference type="Proteomes" id="UP000002668">
    <property type="component" value="Genome"/>
</dbReference>
<keyword evidence="3" id="KW-1185">Reference proteome</keyword>
<keyword evidence="1" id="KW-1133">Transmembrane helix</keyword>
<feature type="transmembrane region" description="Helical" evidence="1">
    <location>
        <begin position="7"/>
        <end position="25"/>
    </location>
</feature>
<keyword evidence="1" id="KW-0812">Transmembrane</keyword>
<gene>
    <name evidence="2" type="ORF">LEMA_uP011450.1</name>
</gene>
<accession>E5AD06</accession>
<evidence type="ECO:0000256" key="1">
    <source>
        <dbReference type="SAM" id="Phobius"/>
    </source>
</evidence>
<evidence type="ECO:0000313" key="3">
    <source>
        <dbReference type="Proteomes" id="UP000002668"/>
    </source>
</evidence>
<dbReference type="GeneID" id="13289583"/>
<name>E5AD06_LEPMJ</name>
<dbReference type="AlphaFoldDB" id="E5AD06"/>
<protein>
    <submittedName>
        <fullName evidence="2">Predicted protein</fullName>
    </submittedName>
</protein>
<dbReference type="VEuPathDB" id="FungiDB:LEMA_uP011450.1"/>
<proteinExistence type="predicted"/>
<reference evidence="3" key="1">
    <citation type="journal article" date="2011" name="Nat. Commun.">
        <title>Effector diversification within compartments of the Leptosphaeria maculans genome affected by Repeat-Induced Point mutations.</title>
        <authorList>
            <person name="Rouxel T."/>
            <person name="Grandaubert J."/>
            <person name="Hane J.K."/>
            <person name="Hoede C."/>
            <person name="van de Wouw A.P."/>
            <person name="Couloux A."/>
            <person name="Dominguez V."/>
            <person name="Anthouard V."/>
            <person name="Bally P."/>
            <person name="Bourras S."/>
            <person name="Cozijnsen A.J."/>
            <person name="Ciuffetti L.M."/>
            <person name="Degrave A."/>
            <person name="Dilmaghani A."/>
            <person name="Duret L."/>
            <person name="Fudal I."/>
            <person name="Goodwin S.B."/>
            <person name="Gout L."/>
            <person name="Glaser N."/>
            <person name="Linglin J."/>
            <person name="Kema G.H.J."/>
            <person name="Lapalu N."/>
            <person name="Lawrence C.B."/>
            <person name="May K."/>
            <person name="Meyer M."/>
            <person name="Ollivier B."/>
            <person name="Poulain J."/>
            <person name="Schoch C.L."/>
            <person name="Simon A."/>
            <person name="Spatafora J.W."/>
            <person name="Stachowiak A."/>
            <person name="Turgeon B.G."/>
            <person name="Tyler B.M."/>
            <person name="Vincent D."/>
            <person name="Weissenbach J."/>
            <person name="Amselem J."/>
            <person name="Quesneville H."/>
            <person name="Oliver R.P."/>
            <person name="Wincker P."/>
            <person name="Balesdent M.-H."/>
            <person name="Howlett B.J."/>
        </authorList>
    </citation>
    <scope>NUCLEOTIDE SEQUENCE [LARGE SCALE GENOMIC DNA]</scope>
    <source>
        <strain evidence="3">JN3 / isolate v23.1.3 / race Av1-4-5-6-7-8</strain>
    </source>
</reference>
<keyword evidence="1" id="KW-0472">Membrane</keyword>
<organism evidence="2 3">
    <name type="scientific">Leptosphaeria maculans (strain JN3 / isolate v23.1.3 / race Av1-4-5-6-7-8)</name>
    <name type="common">Blackleg fungus</name>
    <name type="synonym">Phoma lingam</name>
    <dbReference type="NCBI Taxonomy" id="985895"/>
    <lineage>
        <taxon>Eukaryota</taxon>
        <taxon>Fungi</taxon>
        <taxon>Dikarya</taxon>
        <taxon>Ascomycota</taxon>
        <taxon>Pezizomycotina</taxon>
        <taxon>Dothideomycetes</taxon>
        <taxon>Pleosporomycetidae</taxon>
        <taxon>Pleosporales</taxon>
        <taxon>Pleosporineae</taxon>
        <taxon>Leptosphaeriaceae</taxon>
        <taxon>Plenodomus</taxon>
        <taxon>Plenodomus lingam/Leptosphaeria maculans species complex</taxon>
    </lineage>
</organism>
<dbReference type="InParanoid" id="E5AD06"/>
<dbReference type="HOGENOM" id="CLU_2671527_0_0_1"/>
<dbReference type="EMBL" id="FP929139">
    <property type="protein sequence ID" value="CBY02358.1"/>
    <property type="molecule type" value="Genomic_DNA"/>
</dbReference>